<feature type="region of interest" description="Disordered" evidence="1">
    <location>
        <begin position="81"/>
        <end position="107"/>
    </location>
</feature>
<comment type="caution">
    <text evidence="3">The sequence shown here is derived from an EMBL/GenBank/DDBJ whole genome shotgun (WGS) entry which is preliminary data.</text>
</comment>
<evidence type="ECO:0000256" key="2">
    <source>
        <dbReference type="SAM" id="Phobius"/>
    </source>
</evidence>
<protein>
    <submittedName>
        <fullName evidence="3">Uncharacterized protein</fullName>
    </submittedName>
</protein>
<proteinExistence type="predicted"/>
<gene>
    <name evidence="3" type="ORF">AAVZ08_05030</name>
</gene>
<keyword evidence="2" id="KW-0472">Membrane</keyword>
<dbReference type="RefSeq" id="WP_347985384.1">
    <property type="nucleotide sequence ID" value="NZ_JBCNVT010000001.1"/>
</dbReference>
<keyword evidence="2" id="KW-0812">Transmembrane</keyword>
<dbReference type="Proteomes" id="UP001456307">
    <property type="component" value="Unassembled WGS sequence"/>
</dbReference>
<evidence type="ECO:0000256" key="1">
    <source>
        <dbReference type="SAM" id="MobiDB-lite"/>
    </source>
</evidence>
<keyword evidence="4" id="KW-1185">Reference proteome</keyword>
<feature type="compositionally biased region" description="Polar residues" evidence="1">
    <location>
        <begin position="81"/>
        <end position="93"/>
    </location>
</feature>
<keyword evidence="2" id="KW-1133">Transmembrane helix</keyword>
<dbReference type="EMBL" id="JBCNVT010000001">
    <property type="protein sequence ID" value="MEO5285965.1"/>
    <property type="molecule type" value="Genomic_DNA"/>
</dbReference>
<feature type="transmembrane region" description="Helical" evidence="2">
    <location>
        <begin position="6"/>
        <end position="30"/>
    </location>
</feature>
<evidence type="ECO:0000313" key="3">
    <source>
        <dbReference type="EMBL" id="MEO5285965.1"/>
    </source>
</evidence>
<name>A0ABV0I5L2_9LACO</name>
<sequence>MSNGILTMVATSGCVVIFGIETLLMAILGVDPETEKVKKNFFDEDYSRGYQEIQKLYLKELKPKAELVQLRKQEMIQKSIHSISGEKSYQRNPDSTKEKESFSTSSK</sequence>
<organism evidence="3 4">
    <name type="scientific">Limosilactobacillus allomucosae</name>
    <dbReference type="NCBI Taxonomy" id="3142938"/>
    <lineage>
        <taxon>Bacteria</taxon>
        <taxon>Bacillati</taxon>
        <taxon>Bacillota</taxon>
        <taxon>Bacilli</taxon>
        <taxon>Lactobacillales</taxon>
        <taxon>Lactobacillaceae</taxon>
        <taxon>Limosilactobacillus</taxon>
    </lineage>
</organism>
<evidence type="ECO:0000313" key="4">
    <source>
        <dbReference type="Proteomes" id="UP001456307"/>
    </source>
</evidence>
<accession>A0ABV0I5L2</accession>
<reference evidence="3 4" key="1">
    <citation type="submission" date="2024-04" db="EMBL/GenBank/DDBJ databases">
        <title>Limosilactobacillus allomucosae sp. nov., a novel species isolated from wild boar faecal samples as potential probiotics for domestic pigs.</title>
        <authorList>
            <person name="Chen B."/>
        </authorList>
    </citation>
    <scope>NUCLEOTIDE SEQUENCE [LARGE SCALE GENOMIC DNA]</scope>
    <source>
        <strain evidence="3 4">WILCCON 0055</strain>
    </source>
</reference>